<evidence type="ECO:0000256" key="1">
    <source>
        <dbReference type="SAM" id="Phobius"/>
    </source>
</evidence>
<organism evidence="2 3">
    <name type="scientific">Cyclotella atomus</name>
    <dbReference type="NCBI Taxonomy" id="382360"/>
    <lineage>
        <taxon>Eukaryota</taxon>
        <taxon>Sar</taxon>
        <taxon>Stramenopiles</taxon>
        <taxon>Ochrophyta</taxon>
        <taxon>Bacillariophyta</taxon>
        <taxon>Coscinodiscophyceae</taxon>
        <taxon>Thalassiosirophycidae</taxon>
        <taxon>Stephanodiscales</taxon>
        <taxon>Stephanodiscaceae</taxon>
        <taxon>Cyclotella</taxon>
    </lineage>
</organism>
<protein>
    <recommendedName>
        <fullName evidence="4">Nucleotide-diphospho-sugar transferase domain-containing protein</fullName>
    </recommendedName>
</protein>
<evidence type="ECO:0000313" key="2">
    <source>
        <dbReference type="EMBL" id="KAL3799367.1"/>
    </source>
</evidence>
<dbReference type="EMBL" id="JALLPJ020000190">
    <property type="protein sequence ID" value="KAL3799367.1"/>
    <property type="molecule type" value="Genomic_DNA"/>
</dbReference>
<keyword evidence="1" id="KW-1133">Transmembrane helix</keyword>
<evidence type="ECO:0008006" key="4">
    <source>
        <dbReference type="Google" id="ProtNLM"/>
    </source>
</evidence>
<reference evidence="2 3" key="1">
    <citation type="submission" date="2024-10" db="EMBL/GenBank/DDBJ databases">
        <title>Updated reference genomes for cyclostephanoid diatoms.</title>
        <authorList>
            <person name="Roberts W.R."/>
            <person name="Alverson A.J."/>
        </authorList>
    </citation>
    <scope>NUCLEOTIDE SEQUENCE [LARGE SCALE GENOMIC DNA]</scope>
    <source>
        <strain evidence="2 3">AJA010-31</strain>
    </source>
</reference>
<name>A0ABD3QH37_9STRA</name>
<comment type="caution">
    <text evidence="2">The sequence shown here is derived from an EMBL/GenBank/DDBJ whole genome shotgun (WGS) entry which is preliminary data.</text>
</comment>
<keyword evidence="1" id="KW-0812">Transmembrane</keyword>
<dbReference type="AlphaFoldDB" id="A0ABD3QH37"/>
<proteinExistence type="predicted"/>
<dbReference type="Proteomes" id="UP001530400">
    <property type="component" value="Unassembled WGS sequence"/>
</dbReference>
<gene>
    <name evidence="2" type="ORF">ACHAWO_008478</name>
</gene>
<keyword evidence="3" id="KW-1185">Reference proteome</keyword>
<sequence>MVRLTLTALSRLLIVLAIFIFAISLQSFWQSSHIIPKDTPIHTRNVIGVGYSSYPRNDGSILPDGTITFTPGEFKAGRLENYVNLPNNPPNPQIDLDVQHLMQQAVPAPTEELLHLAPNPPGTNAIVGLASYPKFMDGWRKLVGSLRMNGYDGHIIVGVNKNIPSDERVYLDKMGVTYYAVETANCSSLILNQDEDTSNTVRSVCSQGLEDLKLEWGRYEMARRWLRACKTCTGWSMVIDTRDIFFQRDPFASLGEAKDAQHDLLFVEEVATFTNTLPESPHRAVNIGQSLRFKHHVEPCYGKARVKVYELIHRPMLCSGTVIGTRDGIHRFLSVLVDEFRKNNEKGPMCRSPVTTDQWTMNYLYYKGEFGFVEQTATLPWGTGPVLTVGKPCVNSELKDGQSQKDMIQFGENDLILNPHEPIDSMARIAPALHQWDRCRGWMRPWLDKHEDLFMSTKKPADEPPVSWIAG</sequence>
<keyword evidence="1" id="KW-0472">Membrane</keyword>
<feature type="transmembrane region" description="Helical" evidence="1">
    <location>
        <begin position="12"/>
        <end position="29"/>
    </location>
</feature>
<accession>A0ABD3QH37</accession>
<evidence type="ECO:0000313" key="3">
    <source>
        <dbReference type="Proteomes" id="UP001530400"/>
    </source>
</evidence>